<keyword evidence="3" id="KW-1185">Reference proteome</keyword>
<gene>
    <name evidence="2" type="ORF">BDW59DRAFT_177125</name>
</gene>
<accession>A0ABR4H4K3</accession>
<dbReference type="PANTHER" id="PTHR21310">
    <property type="entry name" value="AMINOGLYCOSIDE PHOSPHOTRANSFERASE-RELATED-RELATED"/>
    <property type="match status" value="1"/>
</dbReference>
<dbReference type="Pfam" id="PF01636">
    <property type="entry name" value="APH"/>
    <property type="match status" value="1"/>
</dbReference>
<evidence type="ECO:0000259" key="1">
    <source>
        <dbReference type="Pfam" id="PF01636"/>
    </source>
</evidence>
<proteinExistence type="predicted"/>
<dbReference type="Proteomes" id="UP001610335">
    <property type="component" value="Unassembled WGS sequence"/>
</dbReference>
<organism evidence="2 3">
    <name type="scientific">Aspergillus cavernicola</name>
    <dbReference type="NCBI Taxonomy" id="176166"/>
    <lineage>
        <taxon>Eukaryota</taxon>
        <taxon>Fungi</taxon>
        <taxon>Dikarya</taxon>
        <taxon>Ascomycota</taxon>
        <taxon>Pezizomycotina</taxon>
        <taxon>Eurotiomycetes</taxon>
        <taxon>Eurotiomycetidae</taxon>
        <taxon>Eurotiales</taxon>
        <taxon>Aspergillaceae</taxon>
        <taxon>Aspergillus</taxon>
        <taxon>Aspergillus subgen. Nidulantes</taxon>
    </lineage>
</organism>
<dbReference type="InterPro" id="IPR002575">
    <property type="entry name" value="Aminoglycoside_PTrfase"/>
</dbReference>
<dbReference type="SUPFAM" id="SSF56112">
    <property type="entry name" value="Protein kinase-like (PK-like)"/>
    <property type="match status" value="1"/>
</dbReference>
<dbReference type="PANTHER" id="PTHR21310:SF15">
    <property type="entry name" value="AMINOGLYCOSIDE PHOSPHOTRANSFERASE DOMAIN-CONTAINING PROTEIN"/>
    <property type="match status" value="1"/>
</dbReference>
<feature type="domain" description="Aminoglycoside phosphotransferase" evidence="1">
    <location>
        <begin position="211"/>
        <end position="265"/>
    </location>
</feature>
<dbReference type="EMBL" id="JBFXLS010000362">
    <property type="protein sequence ID" value="KAL2810362.1"/>
    <property type="molecule type" value="Genomic_DNA"/>
</dbReference>
<reference evidence="2 3" key="1">
    <citation type="submission" date="2024-07" db="EMBL/GenBank/DDBJ databases">
        <title>Section-level genome sequencing and comparative genomics of Aspergillus sections Usti and Cavernicolus.</title>
        <authorList>
            <consortium name="Lawrence Berkeley National Laboratory"/>
            <person name="Nybo J.L."/>
            <person name="Vesth T.C."/>
            <person name="Theobald S."/>
            <person name="Frisvad J.C."/>
            <person name="Larsen T.O."/>
            <person name="Kjaerboelling I."/>
            <person name="Rothschild-Mancinelli K."/>
            <person name="Lyhne E.K."/>
            <person name="Kogle M.E."/>
            <person name="Barry K."/>
            <person name="Clum A."/>
            <person name="Na H."/>
            <person name="Ledsgaard L."/>
            <person name="Lin J."/>
            <person name="Lipzen A."/>
            <person name="Kuo A."/>
            <person name="Riley R."/>
            <person name="Mondo S."/>
            <person name="LaButti K."/>
            <person name="Haridas S."/>
            <person name="Pangalinan J."/>
            <person name="Salamov A.A."/>
            <person name="Simmons B.A."/>
            <person name="Magnuson J.K."/>
            <person name="Chen J."/>
            <person name="Drula E."/>
            <person name="Henrissat B."/>
            <person name="Wiebenga A."/>
            <person name="Lubbers R.J."/>
            <person name="Gomes A.C."/>
            <person name="Makela M.R."/>
            <person name="Stajich J."/>
            <person name="Grigoriev I.V."/>
            <person name="Mortensen U.H."/>
            <person name="De vries R.P."/>
            <person name="Baker S.E."/>
            <person name="Andersen M.R."/>
        </authorList>
    </citation>
    <scope>NUCLEOTIDE SEQUENCE [LARGE SCALE GENOMIC DNA]</scope>
    <source>
        <strain evidence="2 3">CBS 600.67</strain>
    </source>
</reference>
<sequence length="312" mass="35084">MGRVTKPSKATRFNEHMLKKLQKAVALDPEVDLAKKLPTDYSTRLDSMRNSLKVDNDNNTIAPVRLHEEDIRASLDASAPVETIFLYPLLKVVLDLLEAVSRASGLPSDSFSERLVGMMQASEILWRGPSARCKMVFNTTLQYFRQHRPGIPIPEPLGLLRLNGIALIFMSYQPGDTLTNPITTIDEFEQFLFKGYRSGGYTFMSLMRELCPPASSCRVVFTHGDLRPDNITVGMAGDHGYIVTGLIDWEYSGFYPEYYEAAKSTNCLSPYEEDDWYVSISARLSLAKEIRSLVAPRPRPKNIIQDLSAHAL</sequence>
<comment type="caution">
    <text evidence="2">The sequence shown here is derived from an EMBL/GenBank/DDBJ whole genome shotgun (WGS) entry which is preliminary data.</text>
</comment>
<dbReference type="Gene3D" id="3.90.1200.10">
    <property type="match status" value="1"/>
</dbReference>
<protein>
    <recommendedName>
        <fullName evidence="1">Aminoglycoside phosphotransferase domain-containing protein</fullName>
    </recommendedName>
</protein>
<name>A0ABR4H4K3_9EURO</name>
<dbReference type="CDD" id="cd05120">
    <property type="entry name" value="APH_ChoK_like"/>
    <property type="match status" value="1"/>
</dbReference>
<evidence type="ECO:0000313" key="2">
    <source>
        <dbReference type="EMBL" id="KAL2810362.1"/>
    </source>
</evidence>
<evidence type="ECO:0000313" key="3">
    <source>
        <dbReference type="Proteomes" id="UP001610335"/>
    </source>
</evidence>
<dbReference type="InterPro" id="IPR051678">
    <property type="entry name" value="AGP_Transferase"/>
</dbReference>
<dbReference type="InterPro" id="IPR011009">
    <property type="entry name" value="Kinase-like_dom_sf"/>
</dbReference>